<sequence>MSIDDSNRVLVMPDDCLIKYQNDLFASSGVYLRNGYIYASIVGYMHISEQKESLKNESNSENDDPSVALSSESKITKRIIKVVRPDSKRVSFLEQGSIVTCRVIRVTASFAICTIICIEDHILKQPYTGILRLDDIQDSAQQNRSNHVIKSYRSGDIILAKVKALYENHQFLLTTVTPQLGVIVAMNDWSEPMIPISSTEVFCQRTFIKESRKVANFDAR</sequence>
<protein>
    <submittedName>
        <fullName evidence="3">Exosome complex component CSL4</fullName>
    </submittedName>
</protein>
<dbReference type="SUPFAM" id="SSF50249">
    <property type="entry name" value="Nucleic acid-binding proteins"/>
    <property type="match status" value="1"/>
</dbReference>
<keyword evidence="5" id="KW-1185">Reference proteome</keyword>
<dbReference type="InterPro" id="IPR039771">
    <property type="entry name" value="Csl4"/>
</dbReference>
<dbReference type="GO" id="GO:0005737">
    <property type="term" value="C:cytoplasm"/>
    <property type="evidence" value="ECO:0007669"/>
    <property type="project" value="TreeGrafter"/>
</dbReference>
<organism evidence="3">
    <name type="scientific">Sarcoptes scabiei</name>
    <name type="common">Itch mite</name>
    <name type="synonym">Acarus scabiei</name>
    <dbReference type="NCBI Taxonomy" id="52283"/>
    <lineage>
        <taxon>Eukaryota</taxon>
        <taxon>Metazoa</taxon>
        <taxon>Ecdysozoa</taxon>
        <taxon>Arthropoda</taxon>
        <taxon>Chelicerata</taxon>
        <taxon>Arachnida</taxon>
        <taxon>Acari</taxon>
        <taxon>Acariformes</taxon>
        <taxon>Sarcoptiformes</taxon>
        <taxon>Astigmata</taxon>
        <taxon>Psoroptidia</taxon>
        <taxon>Sarcoptoidea</taxon>
        <taxon>Sarcoptidae</taxon>
        <taxon>Sarcoptinae</taxon>
        <taxon>Sarcoptes</taxon>
    </lineage>
</organism>
<comment type="subcellular location">
    <subcellularLocation>
        <location evidence="1">Nucleus</location>
        <location evidence="1">Nucleolus</location>
    </subcellularLocation>
</comment>
<dbReference type="PANTHER" id="PTHR12686:SF8">
    <property type="entry name" value="EXOSOME COMPLEX COMPONENT CSL4"/>
    <property type="match status" value="1"/>
</dbReference>
<reference evidence="3" key="2">
    <citation type="submission" date="2020-01" db="EMBL/GenBank/DDBJ databases">
        <authorList>
            <person name="Korhonen P.K.K."/>
            <person name="Guangxu M.G."/>
            <person name="Wang T.W."/>
            <person name="Stroehlein A.J.S."/>
            <person name="Young N.D."/>
            <person name="Ang C.-S.A."/>
            <person name="Fernando D.W.F."/>
            <person name="Lu H.L."/>
            <person name="Taylor S.T."/>
            <person name="Ehtesham M.E.M."/>
            <person name="Najaraj S.H.N."/>
            <person name="Harsha G.H.G."/>
            <person name="Madugundu A.M."/>
            <person name="Renuse S.R."/>
            <person name="Holt D.H."/>
            <person name="Pandey A.P."/>
            <person name="Papenfuss A.P."/>
            <person name="Gasser R.B.G."/>
            <person name="Fischer K.F."/>
        </authorList>
    </citation>
    <scope>NUCLEOTIDE SEQUENCE</scope>
    <source>
        <strain evidence="3">SSS_KF_BRIS2020</strain>
    </source>
</reference>
<dbReference type="GO" id="GO:0000176">
    <property type="term" value="C:nuclear exosome (RNase complex)"/>
    <property type="evidence" value="ECO:0007669"/>
    <property type="project" value="TreeGrafter"/>
</dbReference>
<evidence type="ECO:0000313" key="5">
    <source>
        <dbReference type="Proteomes" id="UP000070412"/>
    </source>
</evidence>
<evidence type="ECO:0000256" key="1">
    <source>
        <dbReference type="ARBA" id="ARBA00004604"/>
    </source>
</evidence>
<dbReference type="PANTHER" id="PTHR12686">
    <property type="entry name" value="3'-5' EXORIBONUCLEASE CSL4-RELATED"/>
    <property type="match status" value="1"/>
</dbReference>
<dbReference type="GO" id="GO:0005730">
    <property type="term" value="C:nucleolus"/>
    <property type="evidence" value="ECO:0007669"/>
    <property type="project" value="UniProtKB-SubCell"/>
</dbReference>
<evidence type="ECO:0000256" key="2">
    <source>
        <dbReference type="ARBA" id="ARBA00022835"/>
    </source>
</evidence>
<dbReference type="Gene3D" id="2.40.50.100">
    <property type="match status" value="1"/>
</dbReference>
<dbReference type="SUPFAM" id="SSF110324">
    <property type="entry name" value="Ribosomal L27 protein-like"/>
    <property type="match status" value="1"/>
</dbReference>
<evidence type="ECO:0000313" key="4">
    <source>
        <dbReference type="EnsemblMetazoa" id="KAF7489634.1"/>
    </source>
</evidence>
<dbReference type="InterPro" id="IPR012340">
    <property type="entry name" value="NA-bd_OB-fold"/>
</dbReference>
<dbReference type="GO" id="GO:0006396">
    <property type="term" value="P:RNA processing"/>
    <property type="evidence" value="ECO:0007669"/>
    <property type="project" value="InterPro"/>
</dbReference>
<dbReference type="OrthoDB" id="440760at2759"/>
<dbReference type="EMBL" id="WVUK01000064">
    <property type="protein sequence ID" value="KAF7489634.1"/>
    <property type="molecule type" value="Genomic_DNA"/>
</dbReference>
<dbReference type="Gene3D" id="2.40.50.140">
    <property type="entry name" value="Nucleic acid-binding proteins"/>
    <property type="match status" value="1"/>
</dbReference>
<dbReference type="Proteomes" id="UP000070412">
    <property type="component" value="Unassembled WGS sequence"/>
</dbReference>
<dbReference type="AlphaFoldDB" id="A0A834R4P9"/>
<reference evidence="4" key="3">
    <citation type="submission" date="2022-06" db="UniProtKB">
        <authorList>
            <consortium name="EnsemblMetazoa"/>
        </authorList>
    </citation>
    <scope>IDENTIFICATION</scope>
</reference>
<reference evidence="5" key="1">
    <citation type="journal article" date="2020" name="PLoS Negl. Trop. Dis.">
        <title>High-quality nuclear genome for Sarcoptes scabiei-A critical resource for a neglected parasite.</title>
        <authorList>
            <person name="Korhonen P.K."/>
            <person name="Gasser R.B."/>
            <person name="Ma G."/>
            <person name="Wang T."/>
            <person name="Stroehlein A.J."/>
            <person name="Young N.D."/>
            <person name="Ang C.S."/>
            <person name="Fernando D.D."/>
            <person name="Lu H.C."/>
            <person name="Taylor S."/>
            <person name="Reynolds S.L."/>
            <person name="Mofiz E."/>
            <person name="Najaraj S.H."/>
            <person name="Gowda H."/>
            <person name="Madugundu A."/>
            <person name="Renuse S."/>
            <person name="Holt D."/>
            <person name="Pandey A."/>
            <person name="Papenfuss A.T."/>
            <person name="Fischer K."/>
        </authorList>
    </citation>
    <scope>NUCLEOTIDE SEQUENCE [LARGE SCALE GENOMIC DNA]</scope>
</reference>
<proteinExistence type="predicted"/>
<name>A0A834R4P9_SARSC</name>
<evidence type="ECO:0000313" key="3">
    <source>
        <dbReference type="EMBL" id="KAF7489634.1"/>
    </source>
</evidence>
<keyword evidence="2" id="KW-0271">Exosome</keyword>
<gene>
    <name evidence="3" type="ORF">SSS_1216</name>
</gene>
<accession>A0A834R4P9</accession>
<dbReference type="EnsemblMetazoa" id="SSS_1216s_mrna">
    <property type="protein sequence ID" value="KAF7489634.1"/>
    <property type="gene ID" value="SSS_1216"/>
</dbReference>